<keyword evidence="1" id="KW-0805">Transcription regulation</keyword>
<keyword evidence="4" id="KW-1185">Reference proteome</keyword>
<keyword evidence="2" id="KW-0804">Transcription</keyword>
<evidence type="ECO:0000313" key="3">
    <source>
        <dbReference type="EMBL" id="KAK1437819.1"/>
    </source>
</evidence>
<gene>
    <name evidence="3" type="ORF">QVD17_03617</name>
</gene>
<sequence>MKGKSSLRSGRKGRRSKRVNTTMLKKVKKLQKLIPGGNALNADQLFVHTASYIMHLKLQVDVLQALSDVYLS</sequence>
<evidence type="ECO:0000256" key="1">
    <source>
        <dbReference type="ARBA" id="ARBA00023015"/>
    </source>
</evidence>
<protein>
    <submittedName>
        <fullName evidence="3">Uncharacterized protein</fullName>
    </submittedName>
</protein>
<name>A0AAD8L8M9_TARER</name>
<evidence type="ECO:0000256" key="2">
    <source>
        <dbReference type="ARBA" id="ARBA00023163"/>
    </source>
</evidence>
<dbReference type="PANTHER" id="PTHR33124">
    <property type="entry name" value="TRANSCRIPTION FACTOR IBH1-LIKE 1"/>
    <property type="match status" value="1"/>
</dbReference>
<dbReference type="EMBL" id="JAUHHV010000001">
    <property type="protein sequence ID" value="KAK1437819.1"/>
    <property type="molecule type" value="Genomic_DNA"/>
</dbReference>
<proteinExistence type="predicted"/>
<dbReference type="AlphaFoldDB" id="A0AAD8L8M9"/>
<dbReference type="PANTHER" id="PTHR33124:SF9">
    <property type="entry name" value="TRANSCRIPTION FACTOR"/>
    <property type="match status" value="1"/>
</dbReference>
<accession>A0AAD8L8M9</accession>
<dbReference type="GO" id="GO:0006355">
    <property type="term" value="P:regulation of DNA-templated transcription"/>
    <property type="evidence" value="ECO:0007669"/>
    <property type="project" value="InterPro"/>
</dbReference>
<comment type="caution">
    <text evidence="3">The sequence shown here is derived from an EMBL/GenBank/DDBJ whole genome shotgun (WGS) entry which is preliminary data.</text>
</comment>
<evidence type="ECO:0000313" key="4">
    <source>
        <dbReference type="Proteomes" id="UP001229421"/>
    </source>
</evidence>
<dbReference type="Proteomes" id="UP001229421">
    <property type="component" value="Unassembled WGS sequence"/>
</dbReference>
<reference evidence="3" key="1">
    <citation type="journal article" date="2023" name="bioRxiv">
        <title>Improved chromosome-level genome assembly for marigold (Tagetes erecta).</title>
        <authorList>
            <person name="Jiang F."/>
            <person name="Yuan L."/>
            <person name="Wang S."/>
            <person name="Wang H."/>
            <person name="Xu D."/>
            <person name="Wang A."/>
            <person name="Fan W."/>
        </authorList>
    </citation>
    <scope>NUCLEOTIDE SEQUENCE</scope>
    <source>
        <strain evidence="3">WSJ</strain>
        <tissue evidence="3">Leaf</tissue>
    </source>
</reference>
<organism evidence="3 4">
    <name type="scientific">Tagetes erecta</name>
    <name type="common">African marigold</name>
    <dbReference type="NCBI Taxonomy" id="13708"/>
    <lineage>
        <taxon>Eukaryota</taxon>
        <taxon>Viridiplantae</taxon>
        <taxon>Streptophyta</taxon>
        <taxon>Embryophyta</taxon>
        <taxon>Tracheophyta</taxon>
        <taxon>Spermatophyta</taxon>
        <taxon>Magnoliopsida</taxon>
        <taxon>eudicotyledons</taxon>
        <taxon>Gunneridae</taxon>
        <taxon>Pentapetalae</taxon>
        <taxon>asterids</taxon>
        <taxon>campanulids</taxon>
        <taxon>Asterales</taxon>
        <taxon>Asteraceae</taxon>
        <taxon>Asteroideae</taxon>
        <taxon>Heliantheae alliance</taxon>
        <taxon>Tageteae</taxon>
        <taxon>Tagetes</taxon>
    </lineage>
</organism>
<dbReference type="InterPro" id="IPR044660">
    <property type="entry name" value="IBH1-like"/>
</dbReference>